<dbReference type="EMBL" id="HE603111">
    <property type="protein sequence ID" value="CCE21210.1"/>
    <property type="molecule type" value="Genomic_DNA"/>
</dbReference>
<protein>
    <submittedName>
        <fullName evidence="1">Uncharacterized protein</fullName>
    </submittedName>
</protein>
<dbReference type="AlphaFoldDB" id="A0A9P1K248"/>
<keyword evidence="1" id="KW-0614">Plasmid</keyword>
<evidence type="ECO:0000313" key="1">
    <source>
        <dbReference type="EMBL" id="CCE21210.1"/>
    </source>
</evidence>
<organism evidence="1">
    <name type="scientific">Escherichia coli</name>
    <dbReference type="NCBI Taxonomy" id="562"/>
    <lineage>
        <taxon>Bacteria</taxon>
        <taxon>Pseudomonadati</taxon>
        <taxon>Pseudomonadota</taxon>
        <taxon>Gammaproteobacteria</taxon>
        <taxon>Enterobacterales</taxon>
        <taxon>Enterobacteriaceae</taxon>
        <taxon>Escherichia</taxon>
    </lineage>
</organism>
<accession>A0A9P1K248</accession>
<name>A0A9P1K248_ECOLX</name>
<gene>
    <name evidence="1" type="ORF">HUS41_pII0060</name>
</gene>
<geneLocation type="plasmid" evidence="1">
    <name>pHUSEC41-2</name>
</geneLocation>
<sequence length="55" mass="5955">MTCFAISTPTGVYFICGVSSLRELYASRIGHYDAGNLRGSTPASFTLLTIILLRV</sequence>
<reference evidence="1" key="2">
    <citation type="journal article" date="2012" name="J. Bacteriol.">
        <title>Complete Sequences of Plasmids from the Hemolytic-Uremic Syndrome-Associated Escherichia coli Strain HUSEC41.</title>
        <authorList>
            <person name="Kunne C."/>
            <person name="Billion A."/>
            <person name="Mshana S.E."/>
            <person name="Schmiedel J."/>
            <person name="Domann E."/>
            <person name="Hossain H."/>
            <person name="Hain T."/>
            <person name="Imirzalioglu C."/>
            <person name="Chakraborty T."/>
        </authorList>
    </citation>
    <scope>NUCLEOTIDE SEQUENCE</scope>
    <source>
        <strain evidence="1">HUSEC41</strain>
    </source>
</reference>
<reference evidence="1" key="1">
    <citation type="submission" date="2011-10" db="EMBL/GenBank/DDBJ databases">
        <authorList>
            <person name="Kuenne C."/>
        </authorList>
    </citation>
    <scope>NUCLEOTIDE SEQUENCE</scope>
    <source>
        <strain evidence="1">HUSEC41</strain>
        <plasmid evidence="1">pHUSEC41-2</plasmid>
    </source>
</reference>
<proteinExistence type="predicted"/>